<dbReference type="Gene3D" id="2.60.40.10">
    <property type="entry name" value="Immunoglobulins"/>
    <property type="match status" value="1"/>
</dbReference>
<feature type="domain" description="Glycosyl hydrolases family 2 sugar binding" evidence="7">
    <location>
        <begin position="34"/>
        <end position="153"/>
    </location>
</feature>
<dbReference type="InterPro" id="IPR006103">
    <property type="entry name" value="Glyco_hydro_2_cat"/>
</dbReference>
<evidence type="ECO:0000256" key="1">
    <source>
        <dbReference type="ARBA" id="ARBA00007401"/>
    </source>
</evidence>
<dbReference type="InterPro" id="IPR006104">
    <property type="entry name" value="Glyco_hydro_2_N"/>
</dbReference>
<dbReference type="EMBL" id="CP095072">
    <property type="protein sequence ID" value="UOQ46593.1"/>
    <property type="molecule type" value="Genomic_DNA"/>
</dbReference>
<reference evidence="8 9" key="1">
    <citation type="submission" date="2022-04" db="EMBL/GenBank/DDBJ databases">
        <title>Gracilibacillus sp. isolated from saltern.</title>
        <authorList>
            <person name="Won M."/>
            <person name="Lee C.-M."/>
            <person name="Woen H.-Y."/>
            <person name="Kwon S.-W."/>
        </authorList>
    </citation>
    <scope>NUCLEOTIDE SEQUENCE [LARGE SCALE GENOMIC DNA]</scope>
    <source>
        <strain evidence="8 9">SSWR10-1</strain>
    </source>
</reference>
<dbReference type="InterPro" id="IPR036156">
    <property type="entry name" value="Beta-gal/glucu_dom_sf"/>
</dbReference>
<name>A0ABY4ERT6_9BACI</name>
<dbReference type="PANTHER" id="PTHR42732:SF3">
    <property type="entry name" value="HYDROLASE"/>
    <property type="match status" value="1"/>
</dbReference>
<dbReference type="Gene3D" id="3.20.20.80">
    <property type="entry name" value="Glycosidases"/>
    <property type="match status" value="1"/>
</dbReference>
<dbReference type="Proteomes" id="UP000831782">
    <property type="component" value="Chromosome"/>
</dbReference>
<sequence>MVTKTNDKTTTTTTNTYKRTEYPRPQFKRDAWMNLNGTWKFAFDDDNKGERNGWAKHPSFATDINVPFTYETKASGIGDETFHPNVWYNRTFTIPEEEVGKRIILRFQASDYMTKVWVNGTYMGDHVGGNAAFSFDITNAVDLTGKNQLVVKAEDSQSCYQPRGKQRWKEENFGCWYVQNTGIWQTVWLEFLHPERIENVKITPNIDTNSVAFDYKLHSFSGCKLETIVSFEGKQVKQFSITPDRANMSFEVDLLSDIMEWRVAHWSPEHPHLYDVTFRLIANDEVVDEVHSYFGMRKVSIKDGQVLLNNRPIYQKLLLDQGYWEETMLTPPSDEAMLEDIEKTLAMGFNGVRKHQKLEDERFLYLCDKKGLLVWSEMAATYEFSDEAIENFTKEWLEIMQQHYNHPSIITWVPFNESWGVPNIFKDKKQQTFTESIYYLSKSIDAERPVIVNDGWEHTISDIIALHDYEELGNVLYERYKDKDPILNNEIPHNNHKYAFADGYSYKGQPVMITEYGGIAFDHESGWGYGNQVNTEEEFLERYRNITDAIKALPYVTGYVYTQITDVQQEVNGLLTEDRTPKIALDKIKEVNDA</sequence>
<dbReference type="Gene3D" id="2.60.120.260">
    <property type="entry name" value="Galactose-binding domain-like"/>
    <property type="match status" value="1"/>
</dbReference>
<comment type="similarity">
    <text evidence="1">Belongs to the glycosyl hydrolase 2 family.</text>
</comment>
<dbReference type="InterPro" id="IPR008979">
    <property type="entry name" value="Galactose-bd-like_sf"/>
</dbReference>
<proteinExistence type="inferred from homology"/>
<organism evidence="8 9">
    <name type="scientific">Gracilibacillus caseinilyticus</name>
    <dbReference type="NCBI Taxonomy" id="2932256"/>
    <lineage>
        <taxon>Bacteria</taxon>
        <taxon>Bacillati</taxon>
        <taxon>Bacillota</taxon>
        <taxon>Bacilli</taxon>
        <taxon>Bacillales</taxon>
        <taxon>Bacillaceae</taxon>
        <taxon>Gracilibacillus</taxon>
    </lineage>
</organism>
<keyword evidence="2" id="KW-0378">Hydrolase</keyword>
<dbReference type="PANTHER" id="PTHR42732">
    <property type="entry name" value="BETA-GALACTOSIDASE"/>
    <property type="match status" value="1"/>
</dbReference>
<dbReference type="SUPFAM" id="SSF49785">
    <property type="entry name" value="Galactose-binding domain-like"/>
    <property type="match status" value="1"/>
</dbReference>
<dbReference type="Pfam" id="PF02837">
    <property type="entry name" value="Glyco_hydro_2_N"/>
    <property type="match status" value="1"/>
</dbReference>
<dbReference type="SUPFAM" id="SSF51445">
    <property type="entry name" value="(Trans)glycosidases"/>
    <property type="match status" value="1"/>
</dbReference>
<evidence type="ECO:0000256" key="4">
    <source>
        <dbReference type="SAM" id="MobiDB-lite"/>
    </source>
</evidence>
<evidence type="ECO:0000259" key="6">
    <source>
        <dbReference type="Pfam" id="PF02836"/>
    </source>
</evidence>
<feature type="domain" description="Glycoside hydrolase family 2 immunoglobulin-like beta-sandwich" evidence="5">
    <location>
        <begin position="196"/>
        <end position="297"/>
    </location>
</feature>
<evidence type="ECO:0000256" key="3">
    <source>
        <dbReference type="ARBA" id="ARBA00023295"/>
    </source>
</evidence>
<evidence type="ECO:0000259" key="7">
    <source>
        <dbReference type="Pfam" id="PF02837"/>
    </source>
</evidence>
<protein>
    <submittedName>
        <fullName evidence="8">Beta galactosidase jelly roll domain-containing protein</fullName>
    </submittedName>
</protein>
<dbReference type="RefSeq" id="WP_244714869.1">
    <property type="nucleotide sequence ID" value="NZ_CP095072.1"/>
</dbReference>
<feature type="region of interest" description="Disordered" evidence="4">
    <location>
        <begin position="1"/>
        <end position="20"/>
    </location>
</feature>
<feature type="domain" description="Glycoside hydrolase family 2 catalytic" evidence="6">
    <location>
        <begin position="299"/>
        <end position="591"/>
    </location>
</feature>
<gene>
    <name evidence="8" type="ORF">MUN88_10785</name>
</gene>
<dbReference type="InterPro" id="IPR013783">
    <property type="entry name" value="Ig-like_fold"/>
</dbReference>
<evidence type="ECO:0000256" key="2">
    <source>
        <dbReference type="ARBA" id="ARBA00022801"/>
    </source>
</evidence>
<accession>A0ABY4ERT6</accession>
<evidence type="ECO:0000313" key="9">
    <source>
        <dbReference type="Proteomes" id="UP000831782"/>
    </source>
</evidence>
<evidence type="ECO:0000259" key="5">
    <source>
        <dbReference type="Pfam" id="PF00703"/>
    </source>
</evidence>
<feature type="compositionally biased region" description="Low complexity" evidence="4">
    <location>
        <begin position="1"/>
        <end position="16"/>
    </location>
</feature>
<dbReference type="SUPFAM" id="SSF49303">
    <property type="entry name" value="beta-Galactosidase/glucuronidase domain"/>
    <property type="match status" value="1"/>
</dbReference>
<dbReference type="InterPro" id="IPR051913">
    <property type="entry name" value="GH2_Domain-Containing"/>
</dbReference>
<dbReference type="Pfam" id="PF00703">
    <property type="entry name" value="Glyco_hydro_2"/>
    <property type="match status" value="1"/>
</dbReference>
<dbReference type="InterPro" id="IPR006102">
    <property type="entry name" value="Ig-like_GH2"/>
</dbReference>
<dbReference type="Pfam" id="PF02836">
    <property type="entry name" value="Glyco_hydro_2_C"/>
    <property type="match status" value="1"/>
</dbReference>
<keyword evidence="9" id="KW-1185">Reference proteome</keyword>
<dbReference type="InterPro" id="IPR017853">
    <property type="entry name" value="GH"/>
</dbReference>
<keyword evidence="3" id="KW-0326">Glycosidase</keyword>
<evidence type="ECO:0000313" key="8">
    <source>
        <dbReference type="EMBL" id="UOQ46593.1"/>
    </source>
</evidence>